<accession>A0A3N2C500</accession>
<evidence type="ECO:0000313" key="2">
    <source>
        <dbReference type="Proteomes" id="UP000266915"/>
    </source>
</evidence>
<protein>
    <recommendedName>
        <fullName evidence="3">Glutaminase</fullName>
    </recommendedName>
</protein>
<comment type="caution">
    <text evidence="1">The sequence shown here is derived from an EMBL/GenBank/DDBJ whole genome shotgun (WGS) entry which is preliminary data.</text>
</comment>
<sequence>MTALRELLLQAGARLQAAGVRDEALAQVYTPRGLPLVKRAPALRPIGRAWRLGVVLLSADGRLFTAAESTRAVEPKWFNHRSSEVEHRRIAQQAAHRGPFAEGDVVNFEVVELALDEASLREGSGPLRLVDDTVMLRWAGHDLGLTPLDAYLDDRVSLLIGE</sequence>
<organism evidence="1 2">
    <name type="scientific">Plantibacter flavus</name>
    <dbReference type="NCBI Taxonomy" id="150123"/>
    <lineage>
        <taxon>Bacteria</taxon>
        <taxon>Bacillati</taxon>
        <taxon>Actinomycetota</taxon>
        <taxon>Actinomycetes</taxon>
        <taxon>Micrococcales</taxon>
        <taxon>Microbacteriaceae</taxon>
        <taxon>Plantibacter</taxon>
    </lineage>
</organism>
<evidence type="ECO:0000313" key="1">
    <source>
        <dbReference type="EMBL" id="ROR82500.1"/>
    </source>
</evidence>
<proteinExistence type="predicted"/>
<keyword evidence="2" id="KW-1185">Reference proteome</keyword>
<name>A0A3N2C500_9MICO</name>
<dbReference type="Proteomes" id="UP000266915">
    <property type="component" value="Unassembled WGS sequence"/>
</dbReference>
<evidence type="ECO:0008006" key="3">
    <source>
        <dbReference type="Google" id="ProtNLM"/>
    </source>
</evidence>
<dbReference type="RefSeq" id="WP_085512253.1">
    <property type="nucleotide sequence ID" value="NZ_FXAP01000004.1"/>
</dbReference>
<gene>
    <name evidence="1" type="ORF">EDD42_2591</name>
</gene>
<dbReference type="AlphaFoldDB" id="A0A3N2C500"/>
<reference evidence="1 2" key="1">
    <citation type="submission" date="2018-11" db="EMBL/GenBank/DDBJ databases">
        <title>Sequencing the genomes of 1000 actinobacteria strains.</title>
        <authorList>
            <person name="Klenk H.-P."/>
        </authorList>
    </citation>
    <scope>NUCLEOTIDE SEQUENCE [LARGE SCALE GENOMIC DNA]</scope>
    <source>
        <strain evidence="1 2">DSM 14012</strain>
    </source>
</reference>
<dbReference type="EMBL" id="RKHL01000001">
    <property type="protein sequence ID" value="ROR82500.1"/>
    <property type="molecule type" value="Genomic_DNA"/>
</dbReference>